<proteinExistence type="predicted"/>
<dbReference type="GO" id="GO:0005737">
    <property type="term" value="C:cytoplasm"/>
    <property type="evidence" value="ECO:0007669"/>
    <property type="project" value="InterPro"/>
</dbReference>
<evidence type="ECO:0000256" key="5">
    <source>
        <dbReference type="ARBA" id="ARBA00022842"/>
    </source>
</evidence>
<dbReference type="SUPFAM" id="SSF50324">
    <property type="entry name" value="Inorganic pyrophosphatase"/>
    <property type="match status" value="1"/>
</dbReference>
<feature type="region of interest" description="Disordered" evidence="6">
    <location>
        <begin position="1"/>
        <end position="20"/>
    </location>
</feature>
<keyword evidence="3" id="KW-0479">Metal-binding</keyword>
<dbReference type="Gene3D" id="3.90.80.10">
    <property type="entry name" value="Inorganic pyrophosphatase"/>
    <property type="match status" value="1"/>
</dbReference>
<keyword evidence="4" id="KW-0378">Hydrolase</keyword>
<evidence type="ECO:0000256" key="1">
    <source>
        <dbReference type="ARBA" id="ARBA00001946"/>
    </source>
</evidence>
<protein>
    <recommendedName>
        <fullName evidence="2">inorganic diphosphatase</fullName>
        <ecNumber evidence="2">3.6.1.1</ecNumber>
    </recommendedName>
</protein>
<dbReference type="InterPro" id="IPR008162">
    <property type="entry name" value="Pyrophosphatase"/>
</dbReference>
<accession>A0A7C2WBX3</accession>
<reference evidence="7" key="1">
    <citation type="journal article" date="2020" name="mSystems">
        <title>Genome- and Community-Level Interaction Insights into Carbon Utilization and Element Cycling Functions of Hydrothermarchaeota in Hydrothermal Sediment.</title>
        <authorList>
            <person name="Zhou Z."/>
            <person name="Liu Y."/>
            <person name="Xu W."/>
            <person name="Pan J."/>
            <person name="Luo Z.H."/>
            <person name="Li M."/>
        </authorList>
    </citation>
    <scope>NUCLEOTIDE SEQUENCE [LARGE SCALE GENOMIC DNA]</scope>
    <source>
        <strain evidence="7">SpSt-192</strain>
    </source>
</reference>
<evidence type="ECO:0000256" key="6">
    <source>
        <dbReference type="SAM" id="MobiDB-lite"/>
    </source>
</evidence>
<evidence type="ECO:0000256" key="4">
    <source>
        <dbReference type="ARBA" id="ARBA00022801"/>
    </source>
</evidence>
<dbReference type="GO" id="GO:0004427">
    <property type="term" value="F:inorganic diphosphate phosphatase activity"/>
    <property type="evidence" value="ECO:0007669"/>
    <property type="project" value="UniProtKB-EC"/>
</dbReference>
<dbReference type="EC" id="3.6.1.1" evidence="2"/>
<dbReference type="EMBL" id="DSID01000642">
    <property type="protein sequence ID" value="HEX71263.1"/>
    <property type="molecule type" value="Genomic_DNA"/>
</dbReference>
<evidence type="ECO:0000256" key="2">
    <source>
        <dbReference type="ARBA" id="ARBA00012146"/>
    </source>
</evidence>
<evidence type="ECO:0000313" key="7">
    <source>
        <dbReference type="EMBL" id="HEX71263.1"/>
    </source>
</evidence>
<gene>
    <name evidence="7" type="ORF">ENP13_08490</name>
</gene>
<name>A0A7C2WBX3_9BACT</name>
<sequence length="149" mass="16763">MEAVIEDPAGSTVRHARDQATGTWTTYRHPHARRPWPAAYGHLPGTYNPIDDDALDVIVLSSVPLRTGQRVRVRPIGLFRRPDGDHKVLAVHCDDPRYGGMVDLHQAPPEDLRAIEEWFADWDIVLGWESAEVAWQLIRSATGARDEPL</sequence>
<evidence type="ECO:0000256" key="3">
    <source>
        <dbReference type="ARBA" id="ARBA00022723"/>
    </source>
</evidence>
<dbReference type="AlphaFoldDB" id="A0A7C2WBX3"/>
<organism evidence="7">
    <name type="scientific">Thermorudis sp</name>
    <dbReference type="NCBI Taxonomy" id="1969470"/>
    <lineage>
        <taxon>Bacteria</taxon>
        <taxon>Pseudomonadati</taxon>
        <taxon>Thermomicrobiota</taxon>
        <taxon>Thermomicrobia</taxon>
        <taxon>Thermomicrobia incertae sedis</taxon>
        <taxon>Thermorudis</taxon>
    </lineage>
</organism>
<dbReference type="GO" id="GO:0000287">
    <property type="term" value="F:magnesium ion binding"/>
    <property type="evidence" value="ECO:0007669"/>
    <property type="project" value="InterPro"/>
</dbReference>
<dbReference type="InterPro" id="IPR036649">
    <property type="entry name" value="Pyrophosphatase_sf"/>
</dbReference>
<keyword evidence="5" id="KW-0460">Magnesium</keyword>
<dbReference type="PANTHER" id="PTHR10286">
    <property type="entry name" value="INORGANIC PYROPHOSPHATASE"/>
    <property type="match status" value="1"/>
</dbReference>
<comment type="caution">
    <text evidence="7">The sequence shown here is derived from an EMBL/GenBank/DDBJ whole genome shotgun (WGS) entry which is preliminary data.</text>
</comment>
<dbReference type="GO" id="GO:0006796">
    <property type="term" value="P:phosphate-containing compound metabolic process"/>
    <property type="evidence" value="ECO:0007669"/>
    <property type="project" value="InterPro"/>
</dbReference>
<comment type="cofactor">
    <cofactor evidence="1">
        <name>Mg(2+)</name>
        <dbReference type="ChEBI" id="CHEBI:18420"/>
    </cofactor>
</comment>
<dbReference type="Pfam" id="PF00719">
    <property type="entry name" value="Pyrophosphatase"/>
    <property type="match status" value="1"/>
</dbReference>